<feature type="chain" id="PRO_5043122503" evidence="1">
    <location>
        <begin position="21"/>
        <end position="75"/>
    </location>
</feature>
<sequence length="75" mass="8093">MIKKLLALTLALAFVAVVFARPQLPFPLNYGSISPEGAGFLCIGSPALEAFKATTEKNSIEGLQVDWYGRVPLKL</sequence>
<dbReference type="EMBL" id="UXUI01007173">
    <property type="protein sequence ID" value="VDD85994.1"/>
    <property type="molecule type" value="Genomic_DNA"/>
</dbReference>
<keyword evidence="3" id="KW-1185">Reference proteome</keyword>
<feature type="signal peptide" evidence="1">
    <location>
        <begin position="1"/>
        <end position="20"/>
    </location>
</feature>
<reference evidence="2 3" key="2">
    <citation type="submission" date="2018-10" db="EMBL/GenBank/DDBJ databases">
        <authorList>
            <consortium name="Pathogen Informatics"/>
        </authorList>
    </citation>
    <scope>NUCLEOTIDE SEQUENCE [LARGE SCALE GENOMIC DNA]</scope>
</reference>
<evidence type="ECO:0000256" key="1">
    <source>
        <dbReference type="SAM" id="SignalP"/>
    </source>
</evidence>
<proteinExistence type="predicted"/>
<keyword evidence="1" id="KW-0732">Signal</keyword>
<dbReference type="AlphaFoldDB" id="A0A0N4UVG2"/>
<organism evidence="4">
    <name type="scientific">Enterobius vermicularis</name>
    <name type="common">Human pinworm</name>
    <dbReference type="NCBI Taxonomy" id="51028"/>
    <lineage>
        <taxon>Eukaryota</taxon>
        <taxon>Metazoa</taxon>
        <taxon>Ecdysozoa</taxon>
        <taxon>Nematoda</taxon>
        <taxon>Chromadorea</taxon>
        <taxon>Rhabditida</taxon>
        <taxon>Spirurina</taxon>
        <taxon>Oxyuridomorpha</taxon>
        <taxon>Oxyuroidea</taxon>
        <taxon>Oxyuridae</taxon>
        <taxon>Enterobius</taxon>
    </lineage>
</organism>
<dbReference type="Proteomes" id="UP000274131">
    <property type="component" value="Unassembled WGS sequence"/>
</dbReference>
<evidence type="ECO:0000313" key="2">
    <source>
        <dbReference type="EMBL" id="VDD85994.1"/>
    </source>
</evidence>
<evidence type="ECO:0000313" key="3">
    <source>
        <dbReference type="Proteomes" id="UP000274131"/>
    </source>
</evidence>
<dbReference type="WBParaSite" id="EVEC_0000142901-mRNA-1">
    <property type="protein sequence ID" value="EVEC_0000142901-mRNA-1"/>
    <property type="gene ID" value="EVEC_0000142901"/>
</dbReference>
<gene>
    <name evidence="2" type="ORF">EVEC_LOCUS1137</name>
</gene>
<protein>
    <submittedName>
        <fullName evidence="4">ABC transporter substrate-binding protein</fullName>
    </submittedName>
</protein>
<evidence type="ECO:0000313" key="4">
    <source>
        <dbReference type="WBParaSite" id="EVEC_0000142901-mRNA-1"/>
    </source>
</evidence>
<name>A0A0N4UVG2_ENTVE</name>
<reference evidence="4" key="1">
    <citation type="submission" date="2017-02" db="UniProtKB">
        <authorList>
            <consortium name="WormBaseParasite"/>
        </authorList>
    </citation>
    <scope>IDENTIFICATION</scope>
</reference>
<accession>A0A0N4UVG2</accession>